<proteinExistence type="predicted"/>
<name>A0A815W183_ADIRI</name>
<keyword evidence="4" id="KW-1185">Reference proteome</keyword>
<accession>A0A815W183</accession>
<dbReference type="Proteomes" id="UP000663828">
    <property type="component" value="Unassembled WGS sequence"/>
</dbReference>
<organism evidence="2 5">
    <name type="scientific">Adineta ricciae</name>
    <name type="common">Rotifer</name>
    <dbReference type="NCBI Taxonomy" id="249248"/>
    <lineage>
        <taxon>Eukaryota</taxon>
        <taxon>Metazoa</taxon>
        <taxon>Spiralia</taxon>
        <taxon>Gnathifera</taxon>
        <taxon>Rotifera</taxon>
        <taxon>Eurotatoria</taxon>
        <taxon>Bdelloidea</taxon>
        <taxon>Adinetida</taxon>
        <taxon>Adinetidae</taxon>
        <taxon>Adineta</taxon>
    </lineage>
</organism>
<evidence type="ECO:0000313" key="3">
    <source>
        <dbReference type="EMBL" id="CAF1620224.1"/>
    </source>
</evidence>
<evidence type="ECO:0000256" key="1">
    <source>
        <dbReference type="SAM" id="MobiDB-lite"/>
    </source>
</evidence>
<evidence type="ECO:0000313" key="5">
    <source>
        <dbReference type="Proteomes" id="UP000663852"/>
    </source>
</evidence>
<dbReference type="EMBL" id="CAJNOR010007605">
    <property type="protein sequence ID" value="CAF1620224.1"/>
    <property type="molecule type" value="Genomic_DNA"/>
</dbReference>
<dbReference type="Proteomes" id="UP000663852">
    <property type="component" value="Unassembled WGS sequence"/>
</dbReference>
<comment type="caution">
    <text evidence="2">The sequence shown here is derived from an EMBL/GenBank/DDBJ whole genome shotgun (WGS) entry which is preliminary data.</text>
</comment>
<dbReference type="EMBL" id="CAJNOJ010001091">
    <property type="protein sequence ID" value="CAF1542080.1"/>
    <property type="molecule type" value="Genomic_DNA"/>
</dbReference>
<evidence type="ECO:0000313" key="2">
    <source>
        <dbReference type="EMBL" id="CAF1542080.1"/>
    </source>
</evidence>
<sequence>MIIKQKTNSNTNISSSSNTPDVIDLDPSSSPKNVQLTNSFASSSSPFSSNSLTDVPRSYRHLSADTISSGLKYNSKDWFIVDMKCKKSNCWQCFGIPARKINEKE</sequence>
<feature type="compositionally biased region" description="Low complexity" evidence="1">
    <location>
        <begin position="7"/>
        <end position="19"/>
    </location>
</feature>
<reference evidence="2" key="1">
    <citation type="submission" date="2021-02" db="EMBL/GenBank/DDBJ databases">
        <authorList>
            <person name="Nowell W R."/>
        </authorList>
    </citation>
    <scope>NUCLEOTIDE SEQUENCE</scope>
</reference>
<protein>
    <submittedName>
        <fullName evidence="2">Uncharacterized protein</fullName>
    </submittedName>
</protein>
<dbReference type="AlphaFoldDB" id="A0A815W183"/>
<evidence type="ECO:0000313" key="4">
    <source>
        <dbReference type="Proteomes" id="UP000663828"/>
    </source>
</evidence>
<feature type="region of interest" description="Disordered" evidence="1">
    <location>
        <begin position="1"/>
        <end position="28"/>
    </location>
</feature>
<gene>
    <name evidence="2" type="ORF">EDS130_LOCUS45395</name>
    <name evidence="3" type="ORF">XAT740_LOCUS50139</name>
</gene>